<dbReference type="OrthoDB" id="448280at2759"/>
<keyword evidence="1" id="KW-1133">Transmembrane helix</keyword>
<feature type="transmembrane region" description="Helical" evidence="1">
    <location>
        <begin position="36"/>
        <end position="57"/>
    </location>
</feature>
<keyword evidence="1" id="KW-0472">Membrane</keyword>
<evidence type="ECO:0000313" key="2">
    <source>
        <dbReference type="EMBL" id="CAD7645032.1"/>
    </source>
</evidence>
<evidence type="ECO:0000313" key="3">
    <source>
        <dbReference type="Proteomes" id="UP000759131"/>
    </source>
</evidence>
<sequence length="100" mass="11526">MLMAFTLPIHSFTKGGFGRHPFSKCDRTMSLLITRFVSAVVLFALTLVVGTVPVLWYRSWLRRKRHHRIRDNEMTAETSLSDNFYVQIVTQMGGGILFFT</sequence>
<dbReference type="AlphaFoldDB" id="A0A7R9QHG3"/>
<keyword evidence="1" id="KW-0812">Transmembrane</keyword>
<evidence type="ECO:0000256" key="1">
    <source>
        <dbReference type="SAM" id="Phobius"/>
    </source>
</evidence>
<dbReference type="EMBL" id="OC887609">
    <property type="protein sequence ID" value="CAD7645032.1"/>
    <property type="molecule type" value="Genomic_DNA"/>
</dbReference>
<protein>
    <submittedName>
        <fullName evidence="2">Uncharacterized protein</fullName>
    </submittedName>
</protein>
<organism evidence="2">
    <name type="scientific">Medioppia subpectinata</name>
    <dbReference type="NCBI Taxonomy" id="1979941"/>
    <lineage>
        <taxon>Eukaryota</taxon>
        <taxon>Metazoa</taxon>
        <taxon>Ecdysozoa</taxon>
        <taxon>Arthropoda</taxon>
        <taxon>Chelicerata</taxon>
        <taxon>Arachnida</taxon>
        <taxon>Acari</taxon>
        <taxon>Acariformes</taxon>
        <taxon>Sarcoptiformes</taxon>
        <taxon>Oribatida</taxon>
        <taxon>Brachypylina</taxon>
        <taxon>Oppioidea</taxon>
        <taxon>Oppiidae</taxon>
        <taxon>Medioppia</taxon>
    </lineage>
</organism>
<accession>A0A7R9QHG3</accession>
<keyword evidence="3" id="KW-1185">Reference proteome</keyword>
<feature type="non-terminal residue" evidence="2">
    <location>
        <position position="1"/>
    </location>
</feature>
<proteinExistence type="predicted"/>
<dbReference type="Proteomes" id="UP000759131">
    <property type="component" value="Unassembled WGS sequence"/>
</dbReference>
<name>A0A7R9QHG3_9ACAR</name>
<reference evidence="2" key="1">
    <citation type="submission" date="2020-11" db="EMBL/GenBank/DDBJ databases">
        <authorList>
            <person name="Tran Van P."/>
        </authorList>
    </citation>
    <scope>NUCLEOTIDE SEQUENCE</scope>
</reference>
<dbReference type="EMBL" id="CAJPIZ010033034">
    <property type="protein sequence ID" value="CAG2120370.1"/>
    <property type="molecule type" value="Genomic_DNA"/>
</dbReference>
<gene>
    <name evidence="2" type="ORF">OSB1V03_LOCUS20317</name>
</gene>